<dbReference type="EC" id="1.14.13.-" evidence="1"/>
<dbReference type="Pfam" id="PF13738">
    <property type="entry name" value="Pyr_redox_3"/>
    <property type="match status" value="1"/>
</dbReference>
<dbReference type="GO" id="GO:0016491">
    <property type="term" value="F:oxidoreductase activity"/>
    <property type="evidence" value="ECO:0007669"/>
    <property type="project" value="UniProtKB-KW"/>
</dbReference>
<gene>
    <name evidence="1" type="ORF">R4315_28885</name>
</gene>
<proteinExistence type="predicted"/>
<sequence>MSPVFTPNPNLDRATVHAAVTAGNIPCLLPVLYQLTGEEKWLSAPYVPASTKGFEELNDGGLAPAIQAEIHNAVTDAVLDWCNGKPIAQPAPTGSELTRLMSTVMGEPISGAYAPMIAEQLGFAPFTPENVGDLVRTARPDFGVAIVGAGISGITCAINLEKAGIPYTVLERNDHIGGTWWENRYPGARVDIPSDLYSFSFRPKNWSEYFARRNEIFDYLADVAREAGITDRIRLGHSVDTAVWNADEQLWILSVTGPDRTQHEVRATSLVTAAGLHSTPNVPDFPGTSEFSGEIVHSAQWPEDLDLTGKRVAVVGSGASAMQLVVAIADQVESMAVLQRQPQWIAPNEHYFQQSDATKHWLYDNIPFYRGWYRFRLYWLYTERTFAALPVDPRREEKGKHVSSLNDAYRAHFTAYLKRQLAGEEELQRKTLPDYPPFGKRLLIDNGWFATLRKPHVELLTDSIERLTPDGIVTADGEHRDIDVLILCTGFQQQRFLYPMDIRGTDGTSLRDIWNDDNGRAYLGITTPGFPNLFFLYGPNTNPPGGSYITIAEAQVRYVVESISRLVTEDLAALECKQEPYERYNSELDEANAAMVYAMDGVSSYYRNSSGRVVTNSPWPVPEYWARTANPEPGDFTATKRRGA</sequence>
<evidence type="ECO:0000313" key="1">
    <source>
        <dbReference type="EMBL" id="MDV7268536.1"/>
    </source>
</evidence>
<dbReference type="SUPFAM" id="SSF51905">
    <property type="entry name" value="FAD/NAD(P)-binding domain"/>
    <property type="match status" value="1"/>
</dbReference>
<dbReference type="PRINTS" id="PR00469">
    <property type="entry name" value="PNDRDTASEII"/>
</dbReference>
<dbReference type="PRINTS" id="PR00368">
    <property type="entry name" value="FADPNR"/>
</dbReference>
<protein>
    <submittedName>
        <fullName evidence="1">NAD(P)/FAD-dependent oxidoreductase</fullName>
        <ecNumber evidence="1">1.14.13.-</ecNumber>
    </submittedName>
</protein>
<comment type="caution">
    <text evidence="1">The sequence shown here is derived from an EMBL/GenBank/DDBJ whole genome shotgun (WGS) entry which is preliminary data.</text>
</comment>
<dbReference type="EMBL" id="JAWLUP010000172">
    <property type="protein sequence ID" value="MDV7268536.1"/>
    <property type="molecule type" value="Genomic_DNA"/>
</dbReference>
<keyword evidence="1" id="KW-0560">Oxidoreductase</keyword>
<dbReference type="Gene3D" id="3.50.50.60">
    <property type="entry name" value="FAD/NAD(P)-binding domain"/>
    <property type="match status" value="2"/>
</dbReference>
<dbReference type="InterPro" id="IPR051209">
    <property type="entry name" value="FAD-bind_Monooxygenase_sf"/>
</dbReference>
<name>A0AAE5A9H8_9NOCA</name>
<evidence type="ECO:0000313" key="2">
    <source>
        <dbReference type="Proteomes" id="UP001185863"/>
    </source>
</evidence>
<dbReference type="PANTHER" id="PTHR42877">
    <property type="entry name" value="L-ORNITHINE N(5)-MONOOXYGENASE-RELATED"/>
    <property type="match status" value="1"/>
</dbReference>
<dbReference type="PANTHER" id="PTHR42877:SF4">
    <property type="entry name" value="FAD_NAD(P)-BINDING DOMAIN-CONTAINING PROTEIN-RELATED"/>
    <property type="match status" value="1"/>
</dbReference>
<dbReference type="InterPro" id="IPR036188">
    <property type="entry name" value="FAD/NAD-bd_sf"/>
</dbReference>
<reference evidence="1" key="1">
    <citation type="submission" date="2023-10" db="EMBL/GenBank/DDBJ databases">
        <title>Development of a sustainable strategy for remediation of hydrocarbon-contaminated territories based on the waste exchange concept.</title>
        <authorList>
            <person name="Krivoruchko A."/>
        </authorList>
    </citation>
    <scope>NUCLEOTIDE SEQUENCE</scope>
    <source>
        <strain evidence="1">IEGM 68</strain>
    </source>
</reference>
<dbReference type="AlphaFoldDB" id="A0AAE5A9H8"/>
<dbReference type="Proteomes" id="UP001185863">
    <property type="component" value="Unassembled WGS sequence"/>
</dbReference>
<dbReference type="RefSeq" id="WP_213571869.1">
    <property type="nucleotide sequence ID" value="NZ_JAWLUP010000172.1"/>
</dbReference>
<organism evidence="1 2">
    <name type="scientific">Rhodococcus oxybenzonivorans</name>
    <dbReference type="NCBI Taxonomy" id="1990687"/>
    <lineage>
        <taxon>Bacteria</taxon>
        <taxon>Bacillati</taxon>
        <taxon>Actinomycetota</taxon>
        <taxon>Actinomycetes</taxon>
        <taxon>Mycobacteriales</taxon>
        <taxon>Nocardiaceae</taxon>
        <taxon>Rhodococcus</taxon>
    </lineage>
</organism>
<accession>A0AAE5A9H8</accession>